<proteinExistence type="predicted"/>
<evidence type="ECO:0000313" key="2">
    <source>
        <dbReference type="EMBL" id="KAJ8101669.1"/>
    </source>
</evidence>
<organism evidence="2 3">
    <name type="scientific">Lipomyces tetrasporus</name>
    <dbReference type="NCBI Taxonomy" id="54092"/>
    <lineage>
        <taxon>Eukaryota</taxon>
        <taxon>Fungi</taxon>
        <taxon>Dikarya</taxon>
        <taxon>Ascomycota</taxon>
        <taxon>Saccharomycotina</taxon>
        <taxon>Lipomycetes</taxon>
        <taxon>Lipomycetales</taxon>
        <taxon>Lipomycetaceae</taxon>
        <taxon>Lipomyces</taxon>
    </lineage>
</organism>
<evidence type="ECO:0000256" key="1">
    <source>
        <dbReference type="SAM" id="MobiDB-lite"/>
    </source>
</evidence>
<dbReference type="AlphaFoldDB" id="A0AAD7QUJ3"/>
<feature type="compositionally biased region" description="Low complexity" evidence="1">
    <location>
        <begin position="444"/>
        <end position="453"/>
    </location>
</feature>
<feature type="region of interest" description="Disordered" evidence="1">
    <location>
        <begin position="442"/>
        <end position="466"/>
    </location>
</feature>
<feature type="compositionally biased region" description="Basic and acidic residues" evidence="1">
    <location>
        <begin position="570"/>
        <end position="581"/>
    </location>
</feature>
<keyword evidence="3" id="KW-1185">Reference proteome</keyword>
<dbReference type="EMBL" id="JARPMG010000003">
    <property type="protein sequence ID" value="KAJ8101669.1"/>
    <property type="molecule type" value="Genomic_DNA"/>
</dbReference>
<feature type="compositionally biased region" description="Low complexity" evidence="1">
    <location>
        <begin position="63"/>
        <end position="89"/>
    </location>
</feature>
<dbReference type="Proteomes" id="UP001217417">
    <property type="component" value="Unassembled WGS sequence"/>
</dbReference>
<gene>
    <name evidence="2" type="ORF">POJ06DRAFT_247570</name>
</gene>
<accession>A0AAD7QUJ3</accession>
<feature type="region of interest" description="Disordered" evidence="1">
    <location>
        <begin position="552"/>
        <end position="581"/>
    </location>
</feature>
<dbReference type="GeneID" id="80882079"/>
<dbReference type="RefSeq" id="XP_056045119.1">
    <property type="nucleotide sequence ID" value="XM_056186913.1"/>
</dbReference>
<sequence length="581" mass="63426">MLAVVHPNMRDPFRTERRLTSPRSRHTSSATDASNSASKDGAAAGRGTTAKRASTLQTRKSTKAATTSPGSGSSPIPAGLGINQSSPMKKPSPPVSVPSPTSSVESLDPALLHVSSSDQLREASHTKTANVKSFFSSFANRLGPLFSNTSRKARRSASPAKQSSSVIKEEAMDFNKHAEVMFSGSDTFSARDSGGTVPDASDFMDTHRVPVGVFPETEPTVPRVIPDIDISMTYAKTPEYDADIGSSTLPISASVLFQRQDYAAEYIDFSHDFVQPDYSYHPVFMLEQSSYFSHHVHSAIDLGDQHELVTILQRQGELLKQESYDEQQPLRKRSEEVLQNQLGLQKNPPLHKTVSLDEFHKQMNLHGLQSARKRSHEDFVLDDDQVTLTDARDRELRRVASAQTLTAARDRDIRRAASSQILTTRASAETLIGDINSRPMDRLASATSSTSSARCPQGPPAKNDPTHAVHDMEAVARVDIPSVPALPTHEQPFVPAIYMMQSAGLEYSTFDAAATMAPLHSTYSHTPITPPARKSSPAAVFINFTEEDKETINKAVAPSGSSKSSKSKRKSQDSKREKGNW</sequence>
<feature type="compositionally biased region" description="Low complexity" evidence="1">
    <location>
        <begin position="27"/>
        <end position="53"/>
    </location>
</feature>
<evidence type="ECO:0000313" key="3">
    <source>
        <dbReference type="Proteomes" id="UP001217417"/>
    </source>
</evidence>
<protein>
    <submittedName>
        <fullName evidence="2">Uncharacterized protein</fullName>
    </submittedName>
</protein>
<feature type="region of interest" description="Disordered" evidence="1">
    <location>
        <begin position="1"/>
        <end position="106"/>
    </location>
</feature>
<name>A0AAD7QUJ3_9ASCO</name>
<feature type="compositionally biased region" description="Basic and acidic residues" evidence="1">
    <location>
        <begin position="8"/>
        <end position="19"/>
    </location>
</feature>
<comment type="caution">
    <text evidence="2">The sequence shown here is derived from an EMBL/GenBank/DDBJ whole genome shotgun (WGS) entry which is preliminary data.</text>
</comment>
<reference evidence="2" key="1">
    <citation type="submission" date="2023-03" db="EMBL/GenBank/DDBJ databases">
        <title>Near-Complete genome sequence of Lipomyces tetrasporous NRRL Y-64009, an oleaginous yeast capable of growing on lignocellulosic hydrolysates.</title>
        <authorList>
            <consortium name="Lawrence Berkeley National Laboratory"/>
            <person name="Jagtap S.S."/>
            <person name="Liu J.-J."/>
            <person name="Walukiewicz H.E."/>
            <person name="Pangilinan J."/>
            <person name="Lipzen A."/>
            <person name="Ahrendt S."/>
            <person name="Koriabine M."/>
            <person name="Cobaugh K."/>
            <person name="Salamov A."/>
            <person name="Yoshinaga Y."/>
            <person name="Ng V."/>
            <person name="Daum C."/>
            <person name="Grigoriev I.V."/>
            <person name="Slininger P.J."/>
            <person name="Dien B.S."/>
            <person name="Jin Y.-S."/>
            <person name="Rao C.V."/>
        </authorList>
    </citation>
    <scope>NUCLEOTIDE SEQUENCE</scope>
    <source>
        <strain evidence="2">NRRL Y-64009</strain>
    </source>
</reference>